<keyword evidence="6" id="KW-1185">Reference proteome</keyword>
<proteinExistence type="predicted"/>
<reference evidence="5 6" key="1">
    <citation type="submission" date="2018-06" db="EMBL/GenBank/DDBJ databases">
        <title>Flavobacterium sp IMCC34762, genome.</title>
        <authorList>
            <person name="Joung Y."/>
            <person name="Cho J."/>
            <person name="Song J."/>
        </authorList>
    </citation>
    <scope>NUCLEOTIDE SEQUENCE [LARGE SCALE GENOMIC DNA]</scope>
    <source>
        <strain evidence="5 6">IMCC34762</strain>
    </source>
</reference>
<feature type="transmembrane region" description="Helical" evidence="3">
    <location>
        <begin position="6"/>
        <end position="25"/>
    </location>
</feature>
<evidence type="ECO:0000256" key="2">
    <source>
        <dbReference type="SAM" id="MobiDB-lite"/>
    </source>
</evidence>
<feature type="transmembrane region" description="Helical" evidence="3">
    <location>
        <begin position="84"/>
        <end position="107"/>
    </location>
</feature>
<dbReference type="CDD" id="cd07341">
    <property type="entry name" value="M56_BlaR1_MecR1_like"/>
    <property type="match status" value="1"/>
</dbReference>
<evidence type="ECO:0000259" key="4">
    <source>
        <dbReference type="Pfam" id="PF05569"/>
    </source>
</evidence>
<feature type="transmembrane region" description="Helical" evidence="3">
    <location>
        <begin position="37"/>
        <end position="60"/>
    </location>
</feature>
<evidence type="ECO:0000256" key="3">
    <source>
        <dbReference type="SAM" id="Phobius"/>
    </source>
</evidence>
<accession>A0A2W7U075</accession>
<keyword evidence="3" id="KW-0812">Transmembrane</keyword>
<dbReference type="Pfam" id="PF05569">
    <property type="entry name" value="Peptidase_M56"/>
    <property type="match status" value="1"/>
</dbReference>
<dbReference type="InterPro" id="IPR052173">
    <property type="entry name" value="Beta-lactam_resp_regulator"/>
</dbReference>
<evidence type="ECO:0000313" key="6">
    <source>
        <dbReference type="Proteomes" id="UP000249177"/>
    </source>
</evidence>
<dbReference type="PANTHER" id="PTHR34978:SF3">
    <property type="entry name" value="SLR0241 PROTEIN"/>
    <property type="match status" value="1"/>
</dbReference>
<keyword evidence="3" id="KW-0472">Membrane</keyword>
<keyword evidence="3" id="KW-1133">Transmembrane helix</keyword>
<dbReference type="AlphaFoldDB" id="A0A2W7U075"/>
<dbReference type="Proteomes" id="UP000249177">
    <property type="component" value="Unassembled WGS sequence"/>
</dbReference>
<name>A0A2W7U075_9FLAO</name>
<evidence type="ECO:0000256" key="1">
    <source>
        <dbReference type="SAM" id="Coils"/>
    </source>
</evidence>
<organism evidence="5 6">
    <name type="scientific">Flavobacterium aquariorum</name>
    <dbReference type="NCBI Taxonomy" id="2217670"/>
    <lineage>
        <taxon>Bacteria</taxon>
        <taxon>Pseudomonadati</taxon>
        <taxon>Bacteroidota</taxon>
        <taxon>Flavobacteriia</taxon>
        <taxon>Flavobacteriales</taxon>
        <taxon>Flavobacteriaceae</taxon>
        <taxon>Flavobacterium</taxon>
    </lineage>
</organism>
<feature type="compositionally biased region" description="Pro residues" evidence="2">
    <location>
        <begin position="518"/>
        <end position="527"/>
    </location>
</feature>
<evidence type="ECO:0000313" key="5">
    <source>
        <dbReference type="EMBL" id="PZX94510.1"/>
    </source>
</evidence>
<protein>
    <submittedName>
        <fullName evidence="5">Peptidase M56</fullName>
    </submittedName>
</protein>
<dbReference type="InterPro" id="IPR008756">
    <property type="entry name" value="Peptidase_M56"/>
</dbReference>
<dbReference type="OrthoDB" id="1522859at2"/>
<sequence length="627" mass="72634">METLFIYIAKSSGLIGMFYIAYYFLLRKETFFTANRWFLLAGLFTSVILPWIVFTTIVWVEPAPTNFDWSKIPMRTVQEESFEINWYLVLAAAYIIGIVLFLVQFALDFYNLNSVLKGKTIHQQADHKFIDLKENIAPFSYFNTIVYNSSLYNESEMESILEHEKVHSEQYHTIDVLITRFFCILFWFNPFIWLYKKAILQNLEFIADSEAAKNISDKKAYQLTLLKITTHENCVVLTNHFYQSLIKKRIVMLNKNQSKKWNSWKYLLVLPALVAFVFLFQMEVIAKEKNVSPKTEQSASDGVDVYKITKNTTEAELKEKAEILSEKYDIKTTFSKVKRNSSNELIGLKIKLQKGKEIATEMEVNSSEPIKDFSIAISKNDNGTTNIGIVTEKNKMNNKLVEESKNIISNTPIDADAQIYIDGAKSDKAKMDELDPNEIATVNVIKNDEKKEIRIITKKFAKIGSENDIYINDKKVDQNELDQLDQDKIVTMDVNKDGKTIRIVTKNGTYNIQDKNLPAPPTPPSPPVLKMKTPTHPPLPKAPKAPKGDPINGDKKAWKEFEKKMEEFDKQMKKLEPQMEAFDNQMAEFDKQMEPFNKEMEAFDEKMKVYDKQMEEYISKIEKENKK</sequence>
<dbReference type="EMBL" id="QKXH01000002">
    <property type="protein sequence ID" value="PZX94510.1"/>
    <property type="molecule type" value="Genomic_DNA"/>
</dbReference>
<feature type="domain" description="Peptidase M56" evidence="4">
    <location>
        <begin position="152"/>
        <end position="253"/>
    </location>
</feature>
<keyword evidence="1" id="KW-0175">Coiled coil</keyword>
<dbReference type="PANTHER" id="PTHR34978">
    <property type="entry name" value="POSSIBLE SENSOR-TRANSDUCER PROTEIN BLAR"/>
    <property type="match status" value="1"/>
</dbReference>
<feature type="coiled-coil region" evidence="1">
    <location>
        <begin position="600"/>
        <end position="627"/>
    </location>
</feature>
<dbReference type="RefSeq" id="WP_111408611.1">
    <property type="nucleotide sequence ID" value="NZ_QKXH01000002.1"/>
</dbReference>
<feature type="region of interest" description="Disordered" evidence="2">
    <location>
        <begin position="512"/>
        <end position="554"/>
    </location>
</feature>
<feature type="transmembrane region" description="Helical" evidence="3">
    <location>
        <begin position="263"/>
        <end position="280"/>
    </location>
</feature>
<comment type="caution">
    <text evidence="5">The sequence shown here is derived from an EMBL/GenBank/DDBJ whole genome shotgun (WGS) entry which is preliminary data.</text>
</comment>
<gene>
    <name evidence="5" type="ORF">DOS84_02840</name>
</gene>